<evidence type="ECO:0000256" key="4">
    <source>
        <dbReference type="SAM" id="Phobius"/>
    </source>
</evidence>
<dbReference type="PROSITE" id="PS50111">
    <property type="entry name" value="CHEMOTAXIS_TRANSDUC_2"/>
    <property type="match status" value="1"/>
</dbReference>
<dbReference type="InterPro" id="IPR004089">
    <property type="entry name" value="MCPsignal_dom"/>
</dbReference>
<dbReference type="EMBL" id="CP077683">
    <property type="protein sequence ID" value="QXE91701.1"/>
    <property type="molecule type" value="Genomic_DNA"/>
</dbReference>
<dbReference type="CDD" id="cd11386">
    <property type="entry name" value="MCP_signal"/>
    <property type="match status" value="1"/>
</dbReference>
<name>A0ABX8LI35_9BACT</name>
<dbReference type="Proteomes" id="UP000683559">
    <property type="component" value="Chromosome"/>
</dbReference>
<evidence type="ECO:0000259" key="6">
    <source>
        <dbReference type="PROSITE" id="PS50885"/>
    </source>
</evidence>
<keyword evidence="1 3" id="KW-0807">Transducer</keyword>
<proteinExistence type="inferred from homology"/>
<feature type="transmembrane region" description="Helical" evidence="4">
    <location>
        <begin position="195"/>
        <end position="216"/>
    </location>
</feature>
<evidence type="ECO:0000259" key="5">
    <source>
        <dbReference type="PROSITE" id="PS50111"/>
    </source>
</evidence>
<keyword evidence="4" id="KW-0812">Transmembrane</keyword>
<evidence type="ECO:0000256" key="2">
    <source>
        <dbReference type="ARBA" id="ARBA00029447"/>
    </source>
</evidence>
<dbReference type="Pfam" id="PF00015">
    <property type="entry name" value="MCPsignal"/>
    <property type="match status" value="1"/>
</dbReference>
<evidence type="ECO:0000313" key="7">
    <source>
        <dbReference type="EMBL" id="QXE91701.1"/>
    </source>
</evidence>
<dbReference type="PANTHER" id="PTHR32089">
    <property type="entry name" value="METHYL-ACCEPTING CHEMOTAXIS PROTEIN MCPB"/>
    <property type="match status" value="1"/>
</dbReference>
<dbReference type="PANTHER" id="PTHR32089:SF112">
    <property type="entry name" value="LYSOZYME-LIKE PROTEIN-RELATED"/>
    <property type="match status" value="1"/>
</dbReference>
<reference evidence="7 8" key="1">
    <citation type="submission" date="2021-06" db="EMBL/GenBank/DDBJ databases">
        <title>Gemonas diversity in paddy soil.</title>
        <authorList>
            <person name="Liu G."/>
        </authorList>
    </citation>
    <scope>NUCLEOTIDE SEQUENCE [LARGE SCALE GENOMIC DNA]</scope>
    <source>
        <strain evidence="7 8">RG2</strain>
    </source>
</reference>
<keyword evidence="4" id="KW-1133">Transmembrane helix</keyword>
<feature type="domain" description="Methyl-accepting transducer" evidence="5">
    <location>
        <begin position="274"/>
        <end position="510"/>
    </location>
</feature>
<gene>
    <name evidence="7" type="ORF">KP001_03945</name>
</gene>
<dbReference type="PROSITE" id="PS50885">
    <property type="entry name" value="HAMP"/>
    <property type="match status" value="1"/>
</dbReference>
<sequence>MNFWMNLKVKTKSLCLVAIAVVTLIAIAAASLHKMRVMSDDQEAMNTSVIHVGMLNDMKNDLLAIRLDLVYMMLLEDPALIKDRADDLEKRKKQIEETQAKFLKYDLDQNEKRLIGQFKQGYEEYLVQGTKLQQMTQQSVGNAQARKETVAFATSSVAPLYKKPAEAISDLVADNEKSAKSLYEQDLAAYRSSQMFMIGLTALAAVLLAAIGVLIANSISRPLKMVFDTLAEVAAGDLTARSSITTRDEMGMLAAEVNEMAQKLNETMNQVVTNSLQVASAANDLHSTSEQIATGAEEVASQTSTVATASEEMAATSADIAQSCHRAAAGGEQATGRAQAGQAVVEQTVQVMNRIAAQVQTSAATVAGLGERSDQIGAIIGTIEDIADQTNLLALNAAIEAARAGEQGRGFAVVADEVRALAERTTRATREIGEMIKSIQSETREAVGAMEEGVREVENGTREAAKSGESLQEILRQISEVTEQVNQIATAAEEQTATTGEITNNIMQITEVVQDTSRGAHTCANAASNLAALSKDLQRLVGQFKLA</sequence>
<evidence type="ECO:0000256" key="3">
    <source>
        <dbReference type="PROSITE-ProRule" id="PRU00284"/>
    </source>
</evidence>
<dbReference type="Pfam" id="PF00672">
    <property type="entry name" value="HAMP"/>
    <property type="match status" value="1"/>
</dbReference>
<feature type="domain" description="HAMP" evidence="6">
    <location>
        <begin position="217"/>
        <end position="269"/>
    </location>
</feature>
<accession>A0ABX8LI35</accession>
<dbReference type="SMART" id="SM00304">
    <property type="entry name" value="HAMP"/>
    <property type="match status" value="2"/>
</dbReference>
<evidence type="ECO:0000256" key="1">
    <source>
        <dbReference type="ARBA" id="ARBA00023224"/>
    </source>
</evidence>
<dbReference type="CDD" id="cd06225">
    <property type="entry name" value="HAMP"/>
    <property type="match status" value="1"/>
</dbReference>
<dbReference type="RefSeq" id="WP_217288278.1">
    <property type="nucleotide sequence ID" value="NZ_CP077683.1"/>
</dbReference>
<evidence type="ECO:0000313" key="8">
    <source>
        <dbReference type="Proteomes" id="UP000683559"/>
    </source>
</evidence>
<dbReference type="Pfam" id="PF12729">
    <property type="entry name" value="4HB_MCP_1"/>
    <property type="match status" value="1"/>
</dbReference>
<dbReference type="SMART" id="SM00283">
    <property type="entry name" value="MA"/>
    <property type="match status" value="1"/>
</dbReference>
<keyword evidence="4" id="KW-0472">Membrane</keyword>
<protein>
    <submittedName>
        <fullName evidence="7">Methyl-accepting chemotaxis protein</fullName>
    </submittedName>
</protein>
<dbReference type="InterPro" id="IPR003660">
    <property type="entry name" value="HAMP_dom"/>
</dbReference>
<dbReference type="InterPro" id="IPR024478">
    <property type="entry name" value="HlyB_4HB_MCP"/>
</dbReference>
<organism evidence="7 8">
    <name type="scientific">Geomonas subterranea</name>
    <dbReference type="NCBI Taxonomy" id="2847989"/>
    <lineage>
        <taxon>Bacteria</taxon>
        <taxon>Pseudomonadati</taxon>
        <taxon>Thermodesulfobacteriota</taxon>
        <taxon>Desulfuromonadia</taxon>
        <taxon>Geobacterales</taxon>
        <taxon>Geobacteraceae</taxon>
        <taxon>Geomonas</taxon>
    </lineage>
</organism>
<keyword evidence="8" id="KW-1185">Reference proteome</keyword>
<comment type="similarity">
    <text evidence="2">Belongs to the methyl-accepting chemotaxis (MCP) protein family.</text>
</comment>